<dbReference type="SMART" id="SM00256">
    <property type="entry name" value="FBOX"/>
    <property type="match status" value="1"/>
</dbReference>
<dbReference type="AlphaFoldDB" id="A0AA36EG49"/>
<dbReference type="PROSITE" id="PS50181">
    <property type="entry name" value="FBOX"/>
    <property type="match status" value="1"/>
</dbReference>
<dbReference type="SUPFAM" id="SSF52047">
    <property type="entry name" value="RNI-like"/>
    <property type="match status" value="1"/>
</dbReference>
<dbReference type="Gene3D" id="1.20.1280.50">
    <property type="match status" value="1"/>
</dbReference>
<feature type="domain" description="F-box" evidence="2">
    <location>
        <begin position="128"/>
        <end position="176"/>
    </location>
</feature>
<dbReference type="InterPro" id="IPR001810">
    <property type="entry name" value="F-box_dom"/>
</dbReference>
<name>A0AA36EG49_LACSI</name>
<dbReference type="InterPro" id="IPR053781">
    <property type="entry name" value="F-box_AtFBL13-like"/>
</dbReference>
<accession>A0AA36EG49</accession>
<evidence type="ECO:0000259" key="2">
    <source>
        <dbReference type="PROSITE" id="PS50181"/>
    </source>
</evidence>
<dbReference type="Proteomes" id="UP001177003">
    <property type="component" value="Chromosome 7"/>
</dbReference>
<dbReference type="Gene3D" id="3.80.10.10">
    <property type="entry name" value="Ribonuclease Inhibitor"/>
    <property type="match status" value="1"/>
</dbReference>
<proteinExistence type="predicted"/>
<dbReference type="CDD" id="cd22160">
    <property type="entry name" value="F-box_AtFBL13-like"/>
    <property type="match status" value="1"/>
</dbReference>
<feature type="compositionally biased region" description="Basic and acidic residues" evidence="1">
    <location>
        <begin position="45"/>
        <end position="60"/>
    </location>
</feature>
<protein>
    <recommendedName>
        <fullName evidence="2">F-box domain-containing protein</fullName>
    </recommendedName>
</protein>
<feature type="region of interest" description="Disordered" evidence="1">
    <location>
        <begin position="39"/>
        <end position="64"/>
    </location>
</feature>
<dbReference type="InterPro" id="IPR055411">
    <property type="entry name" value="LRR_FXL15/At3g58940/PEG3-like"/>
</dbReference>
<keyword evidence="4" id="KW-1185">Reference proteome</keyword>
<dbReference type="EMBL" id="OX465083">
    <property type="protein sequence ID" value="CAI9295241.1"/>
    <property type="molecule type" value="Genomic_DNA"/>
</dbReference>
<dbReference type="Pfam" id="PF08387">
    <property type="entry name" value="FBD"/>
    <property type="match status" value="1"/>
</dbReference>
<dbReference type="Pfam" id="PF24758">
    <property type="entry name" value="LRR_At5g56370"/>
    <property type="match status" value="1"/>
</dbReference>
<dbReference type="Pfam" id="PF00646">
    <property type="entry name" value="F-box"/>
    <property type="match status" value="1"/>
</dbReference>
<evidence type="ECO:0000313" key="3">
    <source>
        <dbReference type="EMBL" id="CAI9295241.1"/>
    </source>
</evidence>
<evidence type="ECO:0000256" key="1">
    <source>
        <dbReference type="SAM" id="MobiDB-lite"/>
    </source>
</evidence>
<dbReference type="InterPro" id="IPR032675">
    <property type="entry name" value="LRR_dom_sf"/>
</dbReference>
<organism evidence="3 4">
    <name type="scientific">Lactuca saligna</name>
    <name type="common">Willowleaf lettuce</name>
    <dbReference type="NCBI Taxonomy" id="75948"/>
    <lineage>
        <taxon>Eukaryota</taxon>
        <taxon>Viridiplantae</taxon>
        <taxon>Streptophyta</taxon>
        <taxon>Embryophyta</taxon>
        <taxon>Tracheophyta</taxon>
        <taxon>Spermatophyta</taxon>
        <taxon>Magnoliopsida</taxon>
        <taxon>eudicotyledons</taxon>
        <taxon>Gunneridae</taxon>
        <taxon>Pentapetalae</taxon>
        <taxon>asterids</taxon>
        <taxon>campanulids</taxon>
        <taxon>Asterales</taxon>
        <taxon>Asteraceae</taxon>
        <taxon>Cichorioideae</taxon>
        <taxon>Cichorieae</taxon>
        <taxon>Lactucinae</taxon>
        <taxon>Lactuca</taxon>
    </lineage>
</organism>
<reference evidence="3" key="1">
    <citation type="submission" date="2023-04" db="EMBL/GenBank/DDBJ databases">
        <authorList>
            <person name="Vijverberg K."/>
            <person name="Xiong W."/>
            <person name="Schranz E."/>
        </authorList>
    </citation>
    <scope>NUCLEOTIDE SEQUENCE</scope>
</reference>
<dbReference type="InterPro" id="IPR036047">
    <property type="entry name" value="F-box-like_dom_sf"/>
</dbReference>
<dbReference type="InterPro" id="IPR006566">
    <property type="entry name" value="FBD"/>
</dbReference>
<evidence type="ECO:0000313" key="4">
    <source>
        <dbReference type="Proteomes" id="UP001177003"/>
    </source>
</evidence>
<dbReference type="PANTHER" id="PTHR31900:SF30">
    <property type="entry name" value="SUPERFAMILY PROTEIN, PUTATIVE-RELATED"/>
    <property type="match status" value="1"/>
</dbReference>
<sequence>MMAKTTRLKGVTGGNRDGSWWRGATLVAPSSILSSFSGNISQRWRQRETDRRNTTERGKESPPLLPSFLRTHTLTRTLNTPISGKTLGYSSIKSHERSIKMSRKSKRLIMGAHRGDEQHEIEHIGDMVDYISNLPDCIVHHILSFMPTKEVVKTSILSTRWKNLWASAPNIDFDDLLFCSVSDIDFDDLFFYDKKVHDRHQPDVTSFMKFIEKVLRLRGVSNIIKFRLTCVSSYEESQIQNSQIHSWISDAIMHNVQELDLSLFREDPSMIPWSILDRTPLVSLKIRSNYYVTELPSCISFPCLKTLHLLSVVFPDDDHAEKLLLGCPVLEELVLSHNWMNLKNIVTSNSTLKSLTIEDILHFEEDILHFQEPLYDPISVCRIKIDAENLTYFEYIGFLSNEIILSNTSSLVNACVYIPPEWQKEVTCRVIGLLKQLQYVVSLKLCRRTLESLVFADNNLVCFPVFPNLSHLILSMKIGKHTFRVLMDLLSFCPVLQSICFSEGFIRDRYLGVNYSIWSSIPKCISNCLKTLTFKNFHANNSEIGFLKCVLKHACVLERMDIWWSKTP</sequence>
<dbReference type="SUPFAM" id="SSF81383">
    <property type="entry name" value="F-box domain"/>
    <property type="match status" value="1"/>
</dbReference>
<dbReference type="PANTHER" id="PTHR31900">
    <property type="entry name" value="F-BOX/RNI SUPERFAMILY PROTEIN-RELATED"/>
    <property type="match status" value="1"/>
</dbReference>
<dbReference type="InterPro" id="IPR050232">
    <property type="entry name" value="FBL13/AtMIF1-like"/>
</dbReference>
<gene>
    <name evidence="3" type="ORF">LSALG_LOCUS34195</name>
</gene>